<keyword evidence="1" id="KW-1133">Transmembrane helix</keyword>
<evidence type="ECO:0000256" key="1">
    <source>
        <dbReference type="SAM" id="Phobius"/>
    </source>
</evidence>
<keyword evidence="1" id="KW-0472">Membrane</keyword>
<reference evidence="2 3" key="1">
    <citation type="submission" date="2016-10" db="EMBL/GenBank/DDBJ databases">
        <authorList>
            <person name="de Groot N.N."/>
        </authorList>
    </citation>
    <scope>NUCLEOTIDE SEQUENCE [LARGE SCALE GENOMIC DNA]</scope>
    <source>
        <strain evidence="2 3">DSM 21019</strain>
    </source>
</reference>
<dbReference type="AlphaFoldDB" id="A0A1I6HE31"/>
<keyword evidence="1" id="KW-0812">Transmembrane</keyword>
<organism evidence="2 3">
    <name type="scientific">Robiginitalea myxolifaciens</name>
    <dbReference type="NCBI Taxonomy" id="400055"/>
    <lineage>
        <taxon>Bacteria</taxon>
        <taxon>Pseudomonadati</taxon>
        <taxon>Bacteroidota</taxon>
        <taxon>Flavobacteriia</taxon>
        <taxon>Flavobacteriales</taxon>
        <taxon>Flavobacteriaceae</taxon>
        <taxon>Robiginitalea</taxon>
    </lineage>
</organism>
<protein>
    <submittedName>
        <fullName evidence="2">Uncharacterized protein</fullName>
    </submittedName>
</protein>
<proteinExistence type="predicted"/>
<name>A0A1I6HE31_9FLAO</name>
<feature type="transmembrane region" description="Helical" evidence="1">
    <location>
        <begin position="62"/>
        <end position="80"/>
    </location>
</feature>
<feature type="transmembrane region" description="Helical" evidence="1">
    <location>
        <begin position="191"/>
        <end position="211"/>
    </location>
</feature>
<keyword evidence="3" id="KW-1185">Reference proteome</keyword>
<evidence type="ECO:0000313" key="2">
    <source>
        <dbReference type="EMBL" id="SFR52742.1"/>
    </source>
</evidence>
<dbReference type="Proteomes" id="UP000199534">
    <property type="component" value="Unassembled WGS sequence"/>
</dbReference>
<dbReference type="STRING" id="400055.SAMN04490243_2629"/>
<evidence type="ECO:0000313" key="3">
    <source>
        <dbReference type="Proteomes" id="UP000199534"/>
    </source>
</evidence>
<sequence length="227" mass="27323">MLLYALLFLISIYRYPKYFDTPMRILPLLLAYTLTTEVIGMLIRDYPEFSLFIEDYHKNNNWLLYNIYGILEFLAFLWVYSRYITRFNIRPFILIALSGFILVSIWNALLWDFRTVSQVYAYWWSAGVLMILIALYLYQEWKRDPRTGFQHNLLVWISIGLFIFSLAYAPIDYLRFLVVHDGLEYYSWIRPLHLSVIYIYYGCMLLGLLIMDPMKYPDKKTRRKAGL</sequence>
<gene>
    <name evidence="2" type="ORF">SAMN04490243_2629</name>
</gene>
<feature type="transmembrane region" description="Helical" evidence="1">
    <location>
        <begin position="92"/>
        <end position="109"/>
    </location>
</feature>
<dbReference type="EMBL" id="FOYQ01000002">
    <property type="protein sequence ID" value="SFR52742.1"/>
    <property type="molecule type" value="Genomic_DNA"/>
</dbReference>
<accession>A0A1I6HE31</accession>
<feature type="transmembrane region" description="Helical" evidence="1">
    <location>
        <begin position="121"/>
        <end position="141"/>
    </location>
</feature>
<feature type="transmembrane region" description="Helical" evidence="1">
    <location>
        <begin position="153"/>
        <end position="171"/>
    </location>
</feature>